<accession>A0A485KAV1</accession>
<name>A0A485KAV1_9STRA</name>
<proteinExistence type="predicted"/>
<keyword evidence="4" id="KW-1185">Reference proteome</keyword>
<dbReference type="OrthoDB" id="2157603at2759"/>
<reference evidence="3 4" key="1">
    <citation type="submission" date="2019-03" db="EMBL/GenBank/DDBJ databases">
        <authorList>
            <person name="Gaulin E."/>
            <person name="Dumas B."/>
        </authorList>
    </citation>
    <scope>NUCLEOTIDE SEQUENCE [LARGE SCALE GENOMIC DNA]</scope>
    <source>
        <strain evidence="3">CBS 568.67</strain>
    </source>
</reference>
<dbReference type="EMBL" id="CAADRA010000639">
    <property type="protein sequence ID" value="VFT80746.1"/>
    <property type="molecule type" value="Genomic_DNA"/>
</dbReference>
<feature type="compositionally biased region" description="Low complexity" evidence="1">
    <location>
        <begin position="1"/>
        <end position="10"/>
    </location>
</feature>
<feature type="region of interest" description="Disordered" evidence="1">
    <location>
        <begin position="1"/>
        <end position="40"/>
    </location>
</feature>
<evidence type="ECO:0000256" key="1">
    <source>
        <dbReference type="SAM" id="MobiDB-lite"/>
    </source>
</evidence>
<sequence>MTTMATTTMAVPPLVNPRGRHQKHPRQPRAHDDNPTAATPTVDATTIIPLTTTAAPTMTLATTLAPTTTPRTTISPRVLRRRHRLPWPPSPNPPAAHEFSNSGRVAQTMSWNWFMANTLDCDGSLGMDTLNRGLYVGSENVPADCGKTATFSYKGKTVTATIVWRTTGGKSYHELSPQAFANLLGANGNVAATPNAAGN</sequence>
<dbReference type="EMBL" id="VJMH01000639">
    <property type="protein sequence ID" value="KAF0715069.1"/>
    <property type="molecule type" value="Genomic_DNA"/>
</dbReference>
<gene>
    <name evidence="3" type="primary">Aste57867_3585</name>
    <name evidence="2" type="ORF">As57867_003574</name>
    <name evidence="3" type="ORF">ASTE57867_3585</name>
</gene>
<evidence type="ECO:0000313" key="3">
    <source>
        <dbReference type="EMBL" id="VFT80746.1"/>
    </source>
</evidence>
<evidence type="ECO:0000313" key="2">
    <source>
        <dbReference type="EMBL" id="KAF0715069.1"/>
    </source>
</evidence>
<dbReference type="AlphaFoldDB" id="A0A485KAV1"/>
<reference evidence="2" key="2">
    <citation type="submission" date="2019-06" db="EMBL/GenBank/DDBJ databases">
        <title>Genomics analysis of Aphanomyces spp. identifies a new class of oomycete effector associated with host adaptation.</title>
        <authorList>
            <person name="Gaulin E."/>
        </authorList>
    </citation>
    <scope>NUCLEOTIDE SEQUENCE</scope>
    <source>
        <strain evidence="2">CBS 578.67</strain>
    </source>
</reference>
<evidence type="ECO:0000313" key="4">
    <source>
        <dbReference type="Proteomes" id="UP000332933"/>
    </source>
</evidence>
<protein>
    <submittedName>
        <fullName evidence="3">Aste57867_3585 protein</fullName>
    </submittedName>
</protein>
<feature type="compositionally biased region" description="Basic residues" evidence="1">
    <location>
        <begin position="18"/>
        <end position="28"/>
    </location>
</feature>
<organism evidence="3 4">
    <name type="scientific">Aphanomyces stellatus</name>
    <dbReference type="NCBI Taxonomy" id="120398"/>
    <lineage>
        <taxon>Eukaryota</taxon>
        <taxon>Sar</taxon>
        <taxon>Stramenopiles</taxon>
        <taxon>Oomycota</taxon>
        <taxon>Saprolegniomycetes</taxon>
        <taxon>Saprolegniales</taxon>
        <taxon>Verrucalvaceae</taxon>
        <taxon>Aphanomyces</taxon>
    </lineage>
</organism>
<dbReference type="Proteomes" id="UP000332933">
    <property type="component" value="Unassembled WGS sequence"/>
</dbReference>